<keyword evidence="2" id="KW-1185">Reference proteome</keyword>
<dbReference type="EMBL" id="JASPKZ010009345">
    <property type="protein sequence ID" value="KAJ9577813.1"/>
    <property type="molecule type" value="Genomic_DNA"/>
</dbReference>
<protein>
    <submittedName>
        <fullName evidence="1">Uncharacterized protein</fullName>
    </submittedName>
</protein>
<evidence type="ECO:0000313" key="1">
    <source>
        <dbReference type="EMBL" id="KAJ9577813.1"/>
    </source>
</evidence>
<comment type="caution">
    <text evidence="1">The sequence shown here is derived from an EMBL/GenBank/DDBJ whole genome shotgun (WGS) entry which is preliminary data.</text>
</comment>
<dbReference type="AlphaFoldDB" id="A0AAD8E5A3"/>
<accession>A0AAD8E5A3</accession>
<proteinExistence type="predicted"/>
<reference evidence="1" key="2">
    <citation type="submission" date="2023-05" db="EMBL/GenBank/DDBJ databases">
        <authorList>
            <person name="Fouks B."/>
        </authorList>
    </citation>
    <scope>NUCLEOTIDE SEQUENCE</scope>
    <source>
        <strain evidence="1">Stay&amp;Tobe</strain>
        <tissue evidence="1">Testes</tissue>
    </source>
</reference>
<feature type="non-terminal residue" evidence="1">
    <location>
        <position position="1"/>
    </location>
</feature>
<dbReference type="Proteomes" id="UP001233999">
    <property type="component" value="Unassembled WGS sequence"/>
</dbReference>
<organism evidence="1 2">
    <name type="scientific">Diploptera punctata</name>
    <name type="common">Pacific beetle cockroach</name>
    <dbReference type="NCBI Taxonomy" id="6984"/>
    <lineage>
        <taxon>Eukaryota</taxon>
        <taxon>Metazoa</taxon>
        <taxon>Ecdysozoa</taxon>
        <taxon>Arthropoda</taxon>
        <taxon>Hexapoda</taxon>
        <taxon>Insecta</taxon>
        <taxon>Pterygota</taxon>
        <taxon>Neoptera</taxon>
        <taxon>Polyneoptera</taxon>
        <taxon>Dictyoptera</taxon>
        <taxon>Blattodea</taxon>
        <taxon>Blaberoidea</taxon>
        <taxon>Blaberidae</taxon>
        <taxon>Diplopterinae</taxon>
        <taxon>Diploptera</taxon>
    </lineage>
</organism>
<gene>
    <name evidence="1" type="ORF">L9F63_005632</name>
</gene>
<reference evidence="1" key="1">
    <citation type="journal article" date="2023" name="IScience">
        <title>Live-bearing cockroach genome reveals convergent evolutionary mechanisms linked to viviparity in insects and beyond.</title>
        <authorList>
            <person name="Fouks B."/>
            <person name="Harrison M.C."/>
            <person name="Mikhailova A.A."/>
            <person name="Marchal E."/>
            <person name="English S."/>
            <person name="Carruthers M."/>
            <person name="Jennings E.C."/>
            <person name="Chiamaka E.L."/>
            <person name="Frigard R.A."/>
            <person name="Pippel M."/>
            <person name="Attardo G.M."/>
            <person name="Benoit J.B."/>
            <person name="Bornberg-Bauer E."/>
            <person name="Tobe S.S."/>
        </authorList>
    </citation>
    <scope>NUCLEOTIDE SEQUENCE</scope>
    <source>
        <strain evidence="1">Stay&amp;Tobe</strain>
    </source>
</reference>
<sequence length="217" mass="25567">RTPIQDQDHFDEEEKQLTTKISDQNYISLENTISNLLRCDKDKIPLESQSIYERVSCRIQQHKAAINRSRTLAKIDHGKIKNLQRSKQRRRYEENLGWATWSVVDAWIELNLGWVPKPVTRTYHSLIMTCGSIALCCEYAETLTREVHMLDQLDFISLQIEKPSSKQKYWNGLEDFSENTLDFEDYFEIANESSEEPHFPLYQIQTCMHTVGTNNRY</sequence>
<feature type="non-terminal residue" evidence="1">
    <location>
        <position position="217"/>
    </location>
</feature>
<evidence type="ECO:0000313" key="2">
    <source>
        <dbReference type="Proteomes" id="UP001233999"/>
    </source>
</evidence>
<name>A0AAD8E5A3_DIPPU</name>